<dbReference type="OrthoDB" id="19619at2759"/>
<evidence type="ECO:0000259" key="10">
    <source>
        <dbReference type="SMART" id="SM00978"/>
    </source>
</evidence>
<evidence type="ECO:0000256" key="1">
    <source>
        <dbReference type="ARBA" id="ARBA00004173"/>
    </source>
</evidence>
<sequence length="338" mass="38769">MLKLNQLRILTKLVPPPMIFVPIATKTKANKHWNPKWKKFRKLKVVKIKLPDFYDESLDLKNLTPDEIRSKMKEQGLQPPKIYQERTFDISSTSDAFEPYVPPEGDGKMSLISVGGVKQVGTLIGKKSRSYLTVRKIRTYDEDFDVSLFAPEAQDIYVNLHKAMTDVPLDRHKIRTLVTEKAYPDVVHNLRYKILKWDFLESIEPPRVVHGRHTDLISKDNIFAQLTVRFHTKQVLAVYDRFGRLIHGSPITAKDVLEYVVFEKHLSNLYGAWRIHHKIIPEWLTVAPQDHRTLRFDKEAESTPTDTKSLPSPPADSQEPSLSTPLASGTSQPQLSTA</sequence>
<feature type="compositionally biased region" description="Polar residues" evidence="9">
    <location>
        <begin position="318"/>
        <end position="338"/>
    </location>
</feature>
<dbReference type="PANTHER" id="PTHR28554:SF1">
    <property type="entry name" value="LARGE RIBOSOMAL SUBUNIT PROTEIN ML45"/>
    <property type="match status" value="1"/>
</dbReference>
<evidence type="ECO:0000313" key="12">
    <source>
        <dbReference type="Proteomes" id="UP000708208"/>
    </source>
</evidence>
<accession>A0A8J2JVB4</accession>
<evidence type="ECO:0000313" key="11">
    <source>
        <dbReference type="EMBL" id="CAG7727395.1"/>
    </source>
</evidence>
<evidence type="ECO:0000256" key="4">
    <source>
        <dbReference type="ARBA" id="ARBA00023128"/>
    </source>
</evidence>
<dbReference type="GO" id="GO:0005739">
    <property type="term" value="C:mitochondrion"/>
    <property type="evidence" value="ECO:0007669"/>
    <property type="project" value="UniProtKB-SubCell"/>
</dbReference>
<feature type="domain" description="Tim44-like" evidence="10">
    <location>
        <begin position="130"/>
        <end position="280"/>
    </location>
</feature>
<gene>
    <name evidence="11" type="ORF">AFUS01_LOCUS16240</name>
</gene>
<feature type="region of interest" description="Disordered" evidence="9">
    <location>
        <begin position="296"/>
        <end position="338"/>
    </location>
</feature>
<dbReference type="EMBL" id="CAJVCH010148091">
    <property type="protein sequence ID" value="CAG7727395.1"/>
    <property type="molecule type" value="Genomic_DNA"/>
</dbReference>
<comment type="similarity">
    <text evidence="6">Belongs to the mitochondrion-specific ribosomal protein mL45 family.</text>
</comment>
<evidence type="ECO:0000256" key="2">
    <source>
        <dbReference type="ARBA" id="ARBA00022946"/>
    </source>
</evidence>
<evidence type="ECO:0000256" key="3">
    <source>
        <dbReference type="ARBA" id="ARBA00022980"/>
    </source>
</evidence>
<comment type="caution">
    <text evidence="11">The sequence shown here is derived from an EMBL/GenBank/DDBJ whole genome shotgun (WGS) entry which is preliminary data.</text>
</comment>
<comment type="subcellular location">
    <subcellularLocation>
        <location evidence="1">Mitochondrion</location>
    </subcellularLocation>
</comment>
<keyword evidence="4" id="KW-0496">Mitochondrion</keyword>
<keyword evidence="5" id="KW-0687">Ribonucleoprotein</keyword>
<dbReference type="AlphaFoldDB" id="A0A8J2JVB4"/>
<dbReference type="InterPro" id="IPR007379">
    <property type="entry name" value="Tim44-like_dom"/>
</dbReference>
<dbReference type="Proteomes" id="UP000708208">
    <property type="component" value="Unassembled WGS sequence"/>
</dbReference>
<evidence type="ECO:0000256" key="8">
    <source>
        <dbReference type="ARBA" id="ARBA00043031"/>
    </source>
</evidence>
<dbReference type="GO" id="GO:0005840">
    <property type="term" value="C:ribosome"/>
    <property type="evidence" value="ECO:0007669"/>
    <property type="project" value="UniProtKB-KW"/>
</dbReference>
<keyword evidence="2" id="KW-0809">Transit peptide</keyword>
<evidence type="ECO:0000256" key="7">
    <source>
        <dbReference type="ARBA" id="ARBA00039448"/>
    </source>
</evidence>
<name>A0A8J2JVB4_9HEXA</name>
<dbReference type="FunFam" id="3.10.450.240:FF:000003">
    <property type="entry name" value="39S ribosomal protein L45, mitochondrial"/>
    <property type="match status" value="1"/>
</dbReference>
<dbReference type="Pfam" id="PF04280">
    <property type="entry name" value="Tim44"/>
    <property type="match status" value="1"/>
</dbReference>
<protein>
    <recommendedName>
        <fullName evidence="7">Large ribosomal subunit protein mL45</fullName>
    </recommendedName>
    <alternativeName>
        <fullName evidence="8">39S ribosomal protein L45, mitochondrial</fullName>
    </alternativeName>
</protein>
<dbReference type="SMART" id="SM00978">
    <property type="entry name" value="Tim44"/>
    <property type="match status" value="1"/>
</dbReference>
<dbReference type="PANTHER" id="PTHR28554">
    <property type="entry name" value="39S RIBOSOMAL PROTEIN L45, MITOCHONDRIAL"/>
    <property type="match status" value="1"/>
</dbReference>
<keyword evidence="12" id="KW-1185">Reference proteome</keyword>
<evidence type="ECO:0000256" key="6">
    <source>
        <dbReference type="ARBA" id="ARBA00038073"/>
    </source>
</evidence>
<reference evidence="11" key="1">
    <citation type="submission" date="2021-06" db="EMBL/GenBank/DDBJ databases">
        <authorList>
            <person name="Hodson N. C."/>
            <person name="Mongue J. A."/>
            <person name="Jaron S. K."/>
        </authorList>
    </citation>
    <scope>NUCLEOTIDE SEQUENCE</scope>
</reference>
<proteinExistence type="inferred from homology"/>
<dbReference type="GO" id="GO:1990904">
    <property type="term" value="C:ribonucleoprotein complex"/>
    <property type="evidence" value="ECO:0007669"/>
    <property type="project" value="UniProtKB-KW"/>
</dbReference>
<dbReference type="InterPro" id="IPR051975">
    <property type="entry name" value="mtLSU_mL45"/>
</dbReference>
<organism evidence="11 12">
    <name type="scientific">Allacma fusca</name>
    <dbReference type="NCBI Taxonomy" id="39272"/>
    <lineage>
        <taxon>Eukaryota</taxon>
        <taxon>Metazoa</taxon>
        <taxon>Ecdysozoa</taxon>
        <taxon>Arthropoda</taxon>
        <taxon>Hexapoda</taxon>
        <taxon>Collembola</taxon>
        <taxon>Symphypleona</taxon>
        <taxon>Sminthuridae</taxon>
        <taxon>Allacma</taxon>
    </lineage>
</organism>
<keyword evidence="3" id="KW-0689">Ribosomal protein</keyword>
<evidence type="ECO:0000256" key="5">
    <source>
        <dbReference type="ARBA" id="ARBA00023274"/>
    </source>
</evidence>
<evidence type="ECO:0000256" key="9">
    <source>
        <dbReference type="SAM" id="MobiDB-lite"/>
    </source>
</evidence>